<dbReference type="EMBL" id="QVOD01000042">
    <property type="protein sequence ID" value="RFT63890.1"/>
    <property type="molecule type" value="Genomic_DNA"/>
</dbReference>
<dbReference type="EMBL" id="JMQC01000007">
    <property type="protein sequence ID" value="KFN04673.1"/>
    <property type="molecule type" value="Genomic_DNA"/>
</dbReference>
<feature type="transmembrane region" description="Helical" evidence="1">
    <location>
        <begin position="16"/>
        <end position="36"/>
    </location>
</feature>
<keyword evidence="5" id="KW-1185">Reference proteome</keyword>
<evidence type="ECO:0000313" key="5">
    <source>
        <dbReference type="Proteomes" id="UP000264294"/>
    </source>
</evidence>
<evidence type="ECO:0000313" key="3">
    <source>
        <dbReference type="EMBL" id="RFT63890.1"/>
    </source>
</evidence>
<reference evidence="2 4" key="1">
    <citation type="submission" date="2014-04" db="EMBL/GenBank/DDBJ databases">
        <authorList>
            <person name="Bishop-Lilly K.A."/>
            <person name="Broomall S.M."/>
            <person name="Chain P.S."/>
            <person name="Chertkov O."/>
            <person name="Coyne S.R."/>
            <person name="Daligault H.E."/>
            <person name="Davenport K.W."/>
            <person name="Erkkila T."/>
            <person name="Frey K.G."/>
            <person name="Gibbons H.S."/>
            <person name="Gu W."/>
            <person name="Jaissle J."/>
            <person name="Johnson S.L."/>
            <person name="Koroleva G.I."/>
            <person name="Ladner J.T."/>
            <person name="Lo C.-C."/>
            <person name="Minogue T.D."/>
            <person name="Munk C."/>
            <person name="Palacios G.F."/>
            <person name="Redden C.L."/>
            <person name="Rosenzweig C.N."/>
            <person name="Scholz M.B."/>
            <person name="Teshima H."/>
            <person name="Xu Y."/>
        </authorList>
    </citation>
    <scope>NUCLEOTIDE SEQUENCE [LARGE SCALE GENOMIC DNA]</scope>
    <source>
        <strain evidence="2 4">BHP</strain>
    </source>
</reference>
<dbReference type="AlphaFoldDB" id="A0A090Z2U3"/>
<dbReference type="Proteomes" id="UP000029389">
    <property type="component" value="Unassembled WGS sequence"/>
</dbReference>
<feature type="transmembrane region" description="Helical" evidence="1">
    <location>
        <begin position="69"/>
        <end position="88"/>
    </location>
</feature>
<evidence type="ECO:0000313" key="2">
    <source>
        <dbReference type="EMBL" id="KFN04673.1"/>
    </source>
</evidence>
<dbReference type="Proteomes" id="UP000264294">
    <property type="component" value="Unassembled WGS sequence"/>
</dbReference>
<dbReference type="RefSeq" id="WP_042978677.1">
    <property type="nucleotide sequence ID" value="NZ_JMQC01000007.1"/>
</dbReference>
<keyword evidence="1" id="KW-0812">Transmembrane</keyword>
<evidence type="ECO:0000256" key="1">
    <source>
        <dbReference type="SAM" id="Phobius"/>
    </source>
</evidence>
<feature type="transmembrane region" description="Helical" evidence="1">
    <location>
        <begin position="43"/>
        <end position="63"/>
    </location>
</feature>
<reference evidence="3 5" key="2">
    <citation type="submission" date="2018-08" db="EMBL/GenBank/DDBJ databases">
        <title>Bacillus clarus sp. nov. strain PS00077A.</title>
        <authorList>
            <person name="Mendez Acevedo M."/>
            <person name="Carroll L."/>
            <person name="Mukherjee M."/>
            <person name="Wiedmann M."/>
            <person name="Kovac J."/>
        </authorList>
    </citation>
    <scope>NUCLEOTIDE SEQUENCE [LARGE SCALE GENOMIC DNA]</scope>
    <source>
        <strain evidence="3 5">PS00077A</strain>
    </source>
</reference>
<organism evidence="2 4">
    <name type="scientific">Bacillus clarus</name>
    <dbReference type="NCBI Taxonomy" id="2338372"/>
    <lineage>
        <taxon>Bacteria</taxon>
        <taxon>Bacillati</taxon>
        <taxon>Bacillota</taxon>
        <taxon>Bacilli</taxon>
        <taxon>Bacillales</taxon>
        <taxon>Bacillaceae</taxon>
        <taxon>Bacillus</taxon>
        <taxon>Bacillus cereus group</taxon>
    </lineage>
</organism>
<proteinExistence type="predicted"/>
<sequence length="98" mass="11036">MGLSGIEPIVTVPKSLSMICILLFITCVGMIISLVFRKEWGKILRLMVLTSICGLGLLFLYVTKVIEEPLYLLNGAMVVVPFLFLFSVREWNARAEKK</sequence>
<dbReference type="PATRIC" id="fig|1405.8.peg.80"/>
<keyword evidence="1" id="KW-1133">Transmembrane helix</keyword>
<comment type="caution">
    <text evidence="2">The sequence shown here is derived from an EMBL/GenBank/DDBJ whole genome shotgun (WGS) entry which is preliminary data.</text>
</comment>
<protein>
    <submittedName>
        <fullName evidence="2">Putative membrane protein</fullName>
    </submittedName>
</protein>
<keyword evidence="1" id="KW-0472">Membrane</keyword>
<accession>A0A090Z2U3</accession>
<name>A0A090Z2U3_9BACI</name>
<evidence type="ECO:0000313" key="4">
    <source>
        <dbReference type="Proteomes" id="UP000029389"/>
    </source>
</evidence>
<gene>
    <name evidence="3" type="ORF">D0U04_23770</name>
    <name evidence="2" type="ORF">DJ93_5909</name>
</gene>